<dbReference type="Gene3D" id="3.30.450.150">
    <property type="entry name" value="Haem-degrading domain"/>
    <property type="match status" value="1"/>
</dbReference>
<dbReference type="InterPro" id="IPR010371">
    <property type="entry name" value="YBR137W-like"/>
</dbReference>
<comment type="caution">
    <text evidence="1">The sequence shown here is derived from an EMBL/GenBank/DDBJ whole genome shotgun (WGS) entry which is preliminary data.</text>
</comment>
<protein>
    <submittedName>
        <fullName evidence="1">Uncharacterized protein (UPF0303 family)</fullName>
    </submittedName>
</protein>
<dbReference type="RefSeq" id="WP_354435346.1">
    <property type="nucleotide sequence ID" value="NZ_JBEPLY010000014.1"/>
</dbReference>
<dbReference type="Pfam" id="PF03928">
    <property type="entry name" value="HbpS-like"/>
    <property type="match status" value="1"/>
</dbReference>
<dbReference type="SUPFAM" id="SSF143744">
    <property type="entry name" value="GlcG-like"/>
    <property type="match status" value="1"/>
</dbReference>
<keyword evidence="2" id="KW-1185">Reference proteome</keyword>
<organism evidence="1 2">
    <name type="scientific">Martelella mangrovi</name>
    <dbReference type="NCBI Taxonomy" id="1397477"/>
    <lineage>
        <taxon>Bacteria</taxon>
        <taxon>Pseudomonadati</taxon>
        <taxon>Pseudomonadota</taxon>
        <taxon>Alphaproteobacteria</taxon>
        <taxon>Hyphomicrobiales</taxon>
        <taxon>Aurantimonadaceae</taxon>
        <taxon>Martelella</taxon>
    </lineage>
</organism>
<dbReference type="Proteomes" id="UP001549164">
    <property type="component" value="Unassembled WGS sequence"/>
</dbReference>
<accession>A0ABV2IFC7</accession>
<name>A0ABV2IFC7_9HYPH</name>
<dbReference type="InterPro" id="IPR005624">
    <property type="entry name" value="PduO/GlcC-like"/>
</dbReference>
<reference evidence="1 2" key="1">
    <citation type="submission" date="2024-06" db="EMBL/GenBank/DDBJ databases">
        <title>Genomic Encyclopedia of Type Strains, Phase IV (KMG-IV): sequencing the most valuable type-strain genomes for metagenomic binning, comparative biology and taxonomic classification.</title>
        <authorList>
            <person name="Goeker M."/>
        </authorList>
    </citation>
    <scope>NUCLEOTIDE SEQUENCE [LARGE SCALE GENOMIC DNA]</scope>
    <source>
        <strain evidence="1 2">DSM 28102</strain>
    </source>
</reference>
<proteinExistence type="predicted"/>
<dbReference type="PANTHER" id="PTHR28255:SF1">
    <property type="entry name" value="UPF0303 PROTEIN YBR137W"/>
    <property type="match status" value="1"/>
</dbReference>
<dbReference type="PIRSF" id="PIRSF008757">
    <property type="entry name" value="UCP008757"/>
    <property type="match status" value="1"/>
</dbReference>
<dbReference type="EMBL" id="JBEPLY010000014">
    <property type="protein sequence ID" value="MET3601501.1"/>
    <property type="molecule type" value="Genomic_DNA"/>
</dbReference>
<sequence length="155" mass="16915">MSDISDSEKEVAAQEERLVFKTFSESDAWDLGQRLVGRALAHEAPVVINIRTPNRTLFHAALPGSAPDNDMWARRKSNVVFHFHHASYAIELAHKRKGRTIGPEIGLDIKDFADHGGSFPVRIKDTGVFAAITVSGLASADDHGLIVAVLEAYLA</sequence>
<dbReference type="PANTHER" id="PTHR28255">
    <property type="match status" value="1"/>
</dbReference>
<evidence type="ECO:0000313" key="2">
    <source>
        <dbReference type="Proteomes" id="UP001549164"/>
    </source>
</evidence>
<dbReference type="InterPro" id="IPR038084">
    <property type="entry name" value="PduO/GlcC-like_sf"/>
</dbReference>
<dbReference type="NCBIfam" id="NF002696">
    <property type="entry name" value="PRK02487.1-5"/>
    <property type="match status" value="1"/>
</dbReference>
<gene>
    <name evidence="1" type="ORF">ABID12_003461</name>
</gene>
<evidence type="ECO:0000313" key="1">
    <source>
        <dbReference type="EMBL" id="MET3601501.1"/>
    </source>
</evidence>